<dbReference type="Gene3D" id="3.40.50.150">
    <property type="entry name" value="Vaccinia Virus protein VP39"/>
    <property type="match status" value="1"/>
</dbReference>
<name>A0ABS9IHY9_9FLAO</name>
<dbReference type="Proteomes" id="UP001200022">
    <property type="component" value="Unassembled WGS sequence"/>
</dbReference>
<dbReference type="InterPro" id="IPR029063">
    <property type="entry name" value="SAM-dependent_MTases_sf"/>
</dbReference>
<dbReference type="EMBL" id="JAKKDV010000002">
    <property type="protein sequence ID" value="MCF7560367.1"/>
    <property type="molecule type" value="Genomic_DNA"/>
</dbReference>
<dbReference type="PANTHER" id="PTHR42912">
    <property type="entry name" value="METHYLTRANSFERASE"/>
    <property type="match status" value="1"/>
</dbReference>
<comment type="caution">
    <text evidence="3">The sequence shown here is derived from an EMBL/GenBank/DDBJ whole genome shotgun (WGS) entry which is preliminary data.</text>
</comment>
<keyword evidence="3" id="KW-0489">Methyltransferase</keyword>
<keyword evidence="4" id="KW-1185">Reference proteome</keyword>
<dbReference type="Pfam" id="PF08241">
    <property type="entry name" value="Methyltransf_11"/>
    <property type="match status" value="1"/>
</dbReference>
<evidence type="ECO:0000313" key="3">
    <source>
        <dbReference type="EMBL" id="MCF7560367.1"/>
    </source>
</evidence>
<sequence length="237" mass="28223">MDKSTKYSRNESNDKTLHRQKNRRHYTDINPYISEYLRSNMIQGNLLDLGCGMGYMSNAFDKIGFCVTGLDGDNQRVLKAKLKYPSINFICYKITSYLPFEDNSFDVIFSRSVFQYIDHEHIIRECKRVLKKDGHIIMLENLKNNPITRFGRATLKLTNYDFQSYPWNHFTVSEIFDIKNQFQNPSLHFFHFLSPLCYLKVFNKLYPLFFRLDQKLLAIKFMRNFAWLVLLMGKNNQ</sequence>
<evidence type="ECO:0000313" key="4">
    <source>
        <dbReference type="Proteomes" id="UP001200022"/>
    </source>
</evidence>
<protein>
    <submittedName>
        <fullName evidence="3">Class I SAM-dependent methyltransferase</fullName>
    </submittedName>
</protein>
<accession>A0ABS9IHY9</accession>
<dbReference type="CDD" id="cd02440">
    <property type="entry name" value="AdoMet_MTases"/>
    <property type="match status" value="1"/>
</dbReference>
<dbReference type="SUPFAM" id="SSF53335">
    <property type="entry name" value="S-adenosyl-L-methionine-dependent methyltransferases"/>
    <property type="match status" value="1"/>
</dbReference>
<dbReference type="InterPro" id="IPR013216">
    <property type="entry name" value="Methyltransf_11"/>
</dbReference>
<feature type="domain" description="Methyltransferase type 11" evidence="2">
    <location>
        <begin position="47"/>
        <end position="138"/>
    </location>
</feature>
<proteinExistence type="predicted"/>
<dbReference type="InterPro" id="IPR050508">
    <property type="entry name" value="Methyltransf_Superfamily"/>
</dbReference>
<feature type="compositionally biased region" description="Basic and acidic residues" evidence="1">
    <location>
        <begin position="1"/>
        <end position="17"/>
    </location>
</feature>
<feature type="region of interest" description="Disordered" evidence="1">
    <location>
        <begin position="1"/>
        <end position="21"/>
    </location>
</feature>
<dbReference type="GO" id="GO:0008168">
    <property type="term" value="F:methyltransferase activity"/>
    <property type="evidence" value="ECO:0007669"/>
    <property type="project" value="UniProtKB-KW"/>
</dbReference>
<evidence type="ECO:0000259" key="2">
    <source>
        <dbReference type="Pfam" id="PF08241"/>
    </source>
</evidence>
<reference evidence="3 4" key="1">
    <citation type="submission" date="2022-01" db="EMBL/GenBank/DDBJ databases">
        <title>Draft genome sequence of Sabulilitoribacter multivorans KCTC 32326.</title>
        <authorList>
            <person name="Oh J.-S."/>
        </authorList>
    </citation>
    <scope>NUCLEOTIDE SEQUENCE [LARGE SCALE GENOMIC DNA]</scope>
    <source>
        <strain evidence="3 4">M-M16</strain>
    </source>
</reference>
<gene>
    <name evidence="3" type="ORF">L3X39_06910</name>
</gene>
<evidence type="ECO:0000256" key="1">
    <source>
        <dbReference type="SAM" id="MobiDB-lite"/>
    </source>
</evidence>
<keyword evidence="3" id="KW-0808">Transferase</keyword>
<organism evidence="3 4">
    <name type="scientific">Flaviramulus multivorans</name>
    <dbReference type="NCBI Taxonomy" id="1304750"/>
    <lineage>
        <taxon>Bacteria</taxon>
        <taxon>Pseudomonadati</taxon>
        <taxon>Bacteroidota</taxon>
        <taxon>Flavobacteriia</taxon>
        <taxon>Flavobacteriales</taxon>
        <taxon>Flavobacteriaceae</taxon>
        <taxon>Flaviramulus</taxon>
    </lineage>
</organism>
<dbReference type="GO" id="GO:0032259">
    <property type="term" value="P:methylation"/>
    <property type="evidence" value="ECO:0007669"/>
    <property type="project" value="UniProtKB-KW"/>
</dbReference>
<dbReference type="RefSeq" id="WP_237231044.1">
    <property type="nucleotide sequence ID" value="NZ_JAKKDV010000002.1"/>
</dbReference>